<organism evidence="1 2">
    <name type="scientific">Scortum barcoo</name>
    <name type="common">barcoo grunter</name>
    <dbReference type="NCBI Taxonomy" id="214431"/>
    <lineage>
        <taxon>Eukaryota</taxon>
        <taxon>Metazoa</taxon>
        <taxon>Chordata</taxon>
        <taxon>Craniata</taxon>
        <taxon>Vertebrata</taxon>
        <taxon>Euteleostomi</taxon>
        <taxon>Actinopterygii</taxon>
        <taxon>Neopterygii</taxon>
        <taxon>Teleostei</taxon>
        <taxon>Neoteleostei</taxon>
        <taxon>Acanthomorphata</taxon>
        <taxon>Eupercaria</taxon>
        <taxon>Centrarchiformes</taxon>
        <taxon>Terapontoidei</taxon>
        <taxon>Terapontidae</taxon>
        <taxon>Scortum</taxon>
    </lineage>
</organism>
<evidence type="ECO:0000313" key="2">
    <source>
        <dbReference type="Proteomes" id="UP000831701"/>
    </source>
</evidence>
<comment type="caution">
    <text evidence="1">The sequence shown here is derived from an EMBL/GenBank/DDBJ whole genome shotgun (WGS) entry which is preliminary data.</text>
</comment>
<gene>
    <name evidence="1" type="ORF">L3Q82_023465</name>
</gene>
<keyword evidence="2" id="KW-1185">Reference proteome</keyword>
<reference evidence="1" key="1">
    <citation type="submission" date="2022-04" db="EMBL/GenBank/DDBJ databases">
        <title>Jade perch genome.</title>
        <authorList>
            <person name="Chao B."/>
        </authorList>
    </citation>
    <scope>NUCLEOTIDE SEQUENCE</scope>
    <source>
        <strain evidence="1">CB-2022</strain>
    </source>
</reference>
<proteinExistence type="predicted"/>
<dbReference type="EMBL" id="CM041535">
    <property type="protein sequence ID" value="KAI3373030.1"/>
    <property type="molecule type" value="Genomic_DNA"/>
</dbReference>
<name>A0ACB8WZF1_9TELE</name>
<accession>A0ACB8WZF1</accession>
<evidence type="ECO:0000313" key="1">
    <source>
        <dbReference type="EMBL" id="KAI3373030.1"/>
    </source>
</evidence>
<dbReference type="Proteomes" id="UP000831701">
    <property type="component" value="Chromosome 5"/>
</dbReference>
<sequence>MEGVCEDDLCWLQLDDFRMLLIKNIDPSRITPYLRQCQVLSAEDEEQLFNDPTLVIRRRKVGALLDILQRTGVKGYTAFLESLELDYPQLYSRITGKEPNKTFSILIDTAGESGLTQFLMSELSRLQRALQDERRRRQQACSAAKEQEVWSRQQQLRDRELKKLTERIHKVREERDRLSEEVKQLRDHNYSLMADINALSQEKSNALLANRDLQIEVERLKHTVLRVESQTRLLKRRTMRPLQESRSLALPSETFFHPNRLEELKEEKQEEKKEEKQEEKKEEKQQQKESPVPPQMNLLTTVFRLRKDLHRAEEQRARTLEEKEELELRCAKLKGDVRMYRQRNKQTVRQLEEVIRERDKALSSRAEQQEEARQLLQEKDQYREQVRQLTEQSDRLELLLLRSQGEELQLKTRLRKLTCNNHQCERSSDEEEEPRENTAKGSSEEVRSGTSGENEEVAVLQQHDSPLGGATESEQNPSTTASWTAQLPRCHGDGGTLRPASHSRNETRNQKRAKTRDPKPEESQTRDQKPEERETRDQTRTRAKPEESRDQRPETRREPRPETRNQKRAETRDQRPETRREPRPETRNQKRAKTRDPKPEESRDQRPETRREPRPEPDQKRARPEPRPEPRPETRTDRDGPGPACVQLSRSLLAGRKETRTDCLSAEDSNTHCSMTSRLLRPLSSRGQQVDDDDNNVEDVSRLPDSVVVDRPSSDIIKRMTERKRRKHEEALKQLQTDLTELAQVCETQVRTISQELLSFLQDVDLRLNTLKDRMEHLEHISLQEMCALWEEVEQEVKLKKTSVMELNHKLTECETRRSEKIRVVLRMFCHLLEKISFLPPPDICRLIHTEATMLNQSLLANRRSAARLLLRLQKENLQQESLLRLHWEECLSRWRRSRISEVTDRFRSVSVAGSDAAAPTHSSSKENGTGNNRLVFVVLHLTTLIPPPPPFLIRSGCEGIFFLLKSITISLVLLTSSLRSLCSSDEQQQLVSVQQTLQKMKQTERNLTEQRDDIIYKICSLVPPTCSTALVSDWFSQMTGVNQQIESLHADFLHQLRCCYEQIWQDQLDEVQRCEDALTALQLSEEEVNDIINSELLSLIGRSQSQDEERLAALDLRCDTVARHALTLSRCVFVVMRGAVLLWETHSRSLERREEELQQHVDDLRVSQQQHIQRKKVHLDDLLGGLRQESSESALKTSLNKTVRYLQDVKHSYRQCVSEQCQLLNRLPSVFLEELLSYSSSLSSFFHLDHTYRPSPEELQDLLSAPPGPAAPETSGGAEVQKPEKTNRPISCQKDNGPAQPSQDWLTEAESSLLDLCDINIYITFTSTRGVVYSGPTFRCHTPDLLDDLQQHLSVFPVDLLTHTLSRYIHTLHTHKLLLQLHGNSQLCLVSRTRTLFLDHLERHFHDVLNSAIVMVTDRKEAVRSEQKLQLQQLNPEHIQTHVYQPRLGNTHSHLKDLLWMAELQKLQTSISRRNQEFIGTVSNMEDEVLTADSSQRLKAVSTTLQDCLDQHIKDSQHCQTTFRQTVHIRLEEARNRNTQFLNSFRLFSEGGDFAPQEVKLFQRRLREENKQISVMEEAIYADLEAFESKSLQQLKEASGRFEEKLSFLKSEVTFMEKIQKMISSTQVHIKAEAASSNQQQAAISSKLDELRTMTTDTQVSPDQVCSFLSSVNEELRKRCQYLDFSLDSAPQESLSAPPQSKKQVRLAPPPGFLQPSRTGVDLLDDPVVDVIQSLNRFCTIQDVEAATEQEERGGTAAGKPKLQTDGRLCLCRSKSCPASPTEEHRVCQHIETDMLISRLCFSSFSSRLNSVLWTTNDVLLLVAEDFYRGERCGRFLLLPDSLDQWAESMQQRLLGHQEQARRFLSASREELLVQLCVLEELLRSLPAVLIGNHERQQGEELREAVGGVRLKLKETVAAAEKEKCVNVRQLRASLRGDELQTVNSREELRQQQLHAAVCRAHLEIQECVRVRGEEFVTSLASLTEKLLRQLDDLLTLAETEAASSQQHCEDGTVTMETRAETGSRTWSGIPYLPLPTNNKADQPASVAIATTASITTTRCTLGHLDVIEQRDAAVKRFEQLFRSEISRSVQTSRAFDEETESADTETPEVRLPFGIKSAPEIFHRAMEQIIEGLEGVRVYIDDIISWGSTLQEHNLRLYRVMERIQKYGLKLNKNKCEFRVQEILFLGDKLTAQGVQPDQEKIKAILNMPKPTDKTGVLRIMGMVNFMGKFIPNLTAKTSCIRELLHNDCDFGWMDKHENEWQQLKKTLTTVPVLAFYDHNKKIKVSTDASKDGIGAVVLQAEGKHWKPVAYASRAMTRSECKYAQIEKECLGVAYGLERFHRYIYGLPSFIVETDHRPLVSIIKKNLYEMSPRIQRLMMKMQRLSIQGCFHDNHVLLSVCRSKTDPLV</sequence>
<protein>
    <submittedName>
        <fullName evidence="1">Uncharacterized protein</fullName>
    </submittedName>
</protein>